<evidence type="ECO:0000256" key="7">
    <source>
        <dbReference type="RuleBase" id="RU000675"/>
    </source>
</evidence>
<dbReference type="EC" id="3.2.1.23" evidence="7"/>
<accession>A0AAE1K8Q9</accession>
<evidence type="ECO:0000259" key="12">
    <source>
        <dbReference type="Pfam" id="PF21467"/>
    </source>
</evidence>
<dbReference type="InterPro" id="IPR019801">
    <property type="entry name" value="Glyco_hydro_35_CS"/>
</dbReference>
<evidence type="ECO:0000256" key="2">
    <source>
        <dbReference type="ARBA" id="ARBA00022729"/>
    </source>
</evidence>
<dbReference type="InterPro" id="IPR008979">
    <property type="entry name" value="Galactose-bd-like_sf"/>
</dbReference>
<dbReference type="Gene3D" id="3.20.20.80">
    <property type="entry name" value="Glycosidases"/>
    <property type="match status" value="1"/>
</dbReference>
<reference evidence="13" key="1">
    <citation type="submission" date="2023-10" db="EMBL/GenBank/DDBJ databases">
        <title>Genome assemblies of two species of porcelain crab, Petrolisthes cinctipes and Petrolisthes manimaculis (Anomura: Porcellanidae).</title>
        <authorList>
            <person name="Angst P."/>
        </authorList>
    </citation>
    <scope>NUCLEOTIDE SEQUENCE</scope>
    <source>
        <strain evidence="13">PB745_01</strain>
        <tissue evidence="13">Gill</tissue>
    </source>
</reference>
<dbReference type="GO" id="GO:0004565">
    <property type="term" value="F:beta-galactosidase activity"/>
    <property type="evidence" value="ECO:0007669"/>
    <property type="project" value="UniProtKB-EC"/>
</dbReference>
<dbReference type="FunFam" id="3.20.20.80:FF:000017">
    <property type="entry name" value="Beta-galactosidase"/>
    <property type="match status" value="1"/>
</dbReference>
<evidence type="ECO:0000256" key="1">
    <source>
        <dbReference type="ARBA" id="ARBA00009809"/>
    </source>
</evidence>
<feature type="chain" id="PRO_5042115119" description="Beta-galactosidase" evidence="9">
    <location>
        <begin position="26"/>
        <end position="643"/>
    </location>
</feature>
<comment type="caution">
    <text evidence="13">The sequence shown here is derived from an EMBL/GenBank/DDBJ whole genome shotgun (WGS) entry which is preliminary data.</text>
</comment>
<feature type="domain" description="Glycoside hydrolase 35 catalytic" evidence="10">
    <location>
        <begin position="43"/>
        <end position="363"/>
    </location>
</feature>
<evidence type="ECO:0000259" key="11">
    <source>
        <dbReference type="Pfam" id="PF21317"/>
    </source>
</evidence>
<feature type="domain" description="Beta-galactosidase 1-like first all-beta" evidence="11">
    <location>
        <begin position="407"/>
        <end position="517"/>
    </location>
</feature>
<keyword evidence="4" id="KW-0325">Glycoprotein</keyword>
<dbReference type="InterPro" id="IPR017853">
    <property type="entry name" value="GH"/>
</dbReference>
<name>A0AAE1K8Q9_PETCI</name>
<comment type="similarity">
    <text evidence="1 8">Belongs to the glycosyl hydrolase 35 family.</text>
</comment>
<evidence type="ECO:0000256" key="6">
    <source>
        <dbReference type="PIRSR" id="PIRSR006336-1"/>
    </source>
</evidence>
<dbReference type="InterPro" id="IPR026283">
    <property type="entry name" value="B-gal_1-like"/>
</dbReference>
<evidence type="ECO:0000256" key="9">
    <source>
        <dbReference type="SAM" id="SignalP"/>
    </source>
</evidence>
<dbReference type="InterPro" id="IPR048912">
    <property type="entry name" value="BetaGal1-like_ABD1"/>
</dbReference>
<dbReference type="InterPro" id="IPR031330">
    <property type="entry name" value="Gly_Hdrlase_35_cat"/>
</dbReference>
<evidence type="ECO:0000256" key="4">
    <source>
        <dbReference type="ARBA" id="ARBA00023180"/>
    </source>
</evidence>
<feature type="signal peptide" evidence="9">
    <location>
        <begin position="1"/>
        <end position="25"/>
    </location>
</feature>
<feature type="active site" description="Nucleophile" evidence="6">
    <location>
        <position position="273"/>
    </location>
</feature>
<evidence type="ECO:0000256" key="5">
    <source>
        <dbReference type="ARBA" id="ARBA00023295"/>
    </source>
</evidence>
<feature type="active site" description="Proton donor" evidence="6">
    <location>
        <position position="193"/>
    </location>
</feature>
<dbReference type="SUPFAM" id="SSF51445">
    <property type="entry name" value="(Trans)glycosidases"/>
    <property type="match status" value="1"/>
</dbReference>
<organism evidence="13 14">
    <name type="scientific">Petrolisthes cinctipes</name>
    <name type="common">Flat porcelain crab</name>
    <dbReference type="NCBI Taxonomy" id="88211"/>
    <lineage>
        <taxon>Eukaryota</taxon>
        <taxon>Metazoa</taxon>
        <taxon>Ecdysozoa</taxon>
        <taxon>Arthropoda</taxon>
        <taxon>Crustacea</taxon>
        <taxon>Multicrustacea</taxon>
        <taxon>Malacostraca</taxon>
        <taxon>Eumalacostraca</taxon>
        <taxon>Eucarida</taxon>
        <taxon>Decapoda</taxon>
        <taxon>Pleocyemata</taxon>
        <taxon>Anomura</taxon>
        <taxon>Galatheoidea</taxon>
        <taxon>Porcellanidae</taxon>
        <taxon>Petrolisthes</taxon>
    </lineage>
</organism>
<evidence type="ECO:0000259" key="10">
    <source>
        <dbReference type="Pfam" id="PF01301"/>
    </source>
</evidence>
<feature type="domain" description="Beta-galactosidase galactose-binding" evidence="12">
    <location>
        <begin position="547"/>
        <end position="609"/>
    </location>
</feature>
<keyword evidence="5 7" id="KW-0326">Glycosidase</keyword>
<dbReference type="SUPFAM" id="SSF49785">
    <property type="entry name" value="Galactose-binding domain-like"/>
    <property type="match status" value="1"/>
</dbReference>
<evidence type="ECO:0000256" key="3">
    <source>
        <dbReference type="ARBA" id="ARBA00022801"/>
    </source>
</evidence>
<dbReference type="EMBL" id="JAWQEG010002958">
    <property type="protein sequence ID" value="KAK3868686.1"/>
    <property type="molecule type" value="Genomic_DNA"/>
</dbReference>
<dbReference type="Pfam" id="PF21467">
    <property type="entry name" value="BetaGal_gal-bd"/>
    <property type="match status" value="1"/>
</dbReference>
<keyword evidence="14" id="KW-1185">Reference proteome</keyword>
<dbReference type="PRINTS" id="PR00742">
    <property type="entry name" value="GLHYDRLASE35"/>
</dbReference>
<dbReference type="PIRSF" id="PIRSF006336">
    <property type="entry name" value="B-gal"/>
    <property type="match status" value="1"/>
</dbReference>
<dbReference type="GO" id="GO:0005975">
    <property type="term" value="P:carbohydrate metabolic process"/>
    <property type="evidence" value="ECO:0007669"/>
    <property type="project" value="InterPro"/>
</dbReference>
<evidence type="ECO:0000313" key="14">
    <source>
        <dbReference type="Proteomes" id="UP001286313"/>
    </source>
</evidence>
<comment type="catalytic activity">
    <reaction evidence="7">
        <text>Hydrolysis of terminal non-reducing beta-D-galactose residues in beta-D-galactosides.</text>
        <dbReference type="EC" id="3.2.1.23"/>
    </reaction>
</comment>
<dbReference type="PANTHER" id="PTHR23421">
    <property type="entry name" value="BETA-GALACTOSIDASE RELATED"/>
    <property type="match status" value="1"/>
</dbReference>
<dbReference type="Pfam" id="PF01301">
    <property type="entry name" value="Glyco_hydro_35"/>
    <property type="match status" value="1"/>
</dbReference>
<dbReference type="AlphaFoldDB" id="A0AAE1K8Q9"/>
<dbReference type="PROSITE" id="PS01182">
    <property type="entry name" value="GLYCOSYL_HYDROL_F35"/>
    <property type="match status" value="1"/>
</dbReference>
<protein>
    <recommendedName>
        <fullName evidence="7">Beta-galactosidase</fullName>
        <ecNumber evidence="7">3.2.1.23</ecNumber>
    </recommendedName>
</protein>
<proteinExistence type="inferred from homology"/>
<dbReference type="Gene3D" id="2.60.120.260">
    <property type="entry name" value="Galactose-binding domain-like"/>
    <property type="match status" value="2"/>
</dbReference>
<dbReference type="InterPro" id="IPR001944">
    <property type="entry name" value="Glycoside_Hdrlase_35"/>
</dbReference>
<dbReference type="InterPro" id="IPR048913">
    <property type="entry name" value="BetaGal_gal-bd"/>
</dbReference>
<evidence type="ECO:0000256" key="8">
    <source>
        <dbReference type="RuleBase" id="RU003679"/>
    </source>
</evidence>
<keyword evidence="3 7" id="KW-0378">Hydrolase</keyword>
<keyword evidence="2 9" id="KW-0732">Signal</keyword>
<dbReference type="FunFam" id="2.60.120.260:FF:000021">
    <property type="entry name" value="Beta-galactosidase"/>
    <property type="match status" value="1"/>
</dbReference>
<dbReference type="Pfam" id="PF21317">
    <property type="entry name" value="BetaGal_ABD_1"/>
    <property type="match status" value="1"/>
</dbReference>
<sequence length="643" mass="71964">MMMAEGNFSILFILLLSVSLFVFEGSCMKAGERSFEIDYSTDQFRKDGQPFHYISGSIHYFRVHPTDWRDRLRKMRMAGFNAVQTYVEWASHEPEPGMYDFTGMLDLETFIKTAQEEDLSVILRLGPFIDAERDMGGLPYWLLHMNPEMRLRTSDPTYLQYVDRWFTSVLLPKVKPLLYENGGPIIMLQVENEYGSYPSCDFSYTGHMRDLVRNGVGLNAVLFTTDGDGVGFLKCGKIPEVYSTVDFGSGTDVNKAFDTMRLFEPHGPLVNSEYYPGWLDHWSYPHSTVDAQAVAKTLDEMLAMNASVNMYMFHGGTSFGLTAGSNKYSNFQVCPTSYDYDAPLSEAGDPTEKYWILRNITKKYLPLPSGDVPPPSTKESYGKVQMASLGTVNQLSTKLTSVWSKWPLTFEALRVANGLVVYQTSIPFRTADPAPLAINDVHDRGYVYVDGVYVGTVDRQQELYTLPISARINASLAIIVESQGRICFGADINDFKGLTTNVTVSGHQLEGWTIIPLPLTNNSRLAASLTHLPLFSSQDAFSEGRMSFFQGTFNVSAEGSQPHDTFLRLDGWSKGLAWVNGFLLGRYWPEVGPQVTLYVPHGVLSQGTNTLLLLEYEAAPCLTPDMCYVTFTDTHVINGPTPL</sequence>
<dbReference type="Proteomes" id="UP001286313">
    <property type="component" value="Unassembled WGS sequence"/>
</dbReference>
<evidence type="ECO:0000313" key="13">
    <source>
        <dbReference type="EMBL" id="KAK3868686.1"/>
    </source>
</evidence>
<gene>
    <name evidence="13" type="ORF">Pcinc_025942</name>
</gene>